<gene>
    <name evidence="1" type="ORF">E6Q80_21255</name>
</gene>
<evidence type="ECO:0000313" key="1">
    <source>
        <dbReference type="EMBL" id="TXH79103.1"/>
    </source>
</evidence>
<dbReference type="AlphaFoldDB" id="A0A5C7S6D6"/>
<dbReference type="RefSeq" id="WP_276662117.1">
    <property type="nucleotide sequence ID" value="NZ_SSFD01000364.1"/>
</dbReference>
<reference evidence="1 2" key="1">
    <citation type="submission" date="2018-09" db="EMBL/GenBank/DDBJ databases">
        <title>Metagenome Assembled Genomes from an Advanced Water Purification Facility.</title>
        <authorList>
            <person name="Stamps B.W."/>
            <person name="Spear J.R."/>
        </authorList>
    </citation>
    <scope>NUCLEOTIDE SEQUENCE [LARGE SCALE GENOMIC DNA]</scope>
    <source>
        <strain evidence="1">Bin_27_1</strain>
    </source>
</reference>
<proteinExistence type="predicted"/>
<comment type="caution">
    <text evidence="1">The sequence shown here is derived from an EMBL/GenBank/DDBJ whole genome shotgun (WGS) entry which is preliminary data.</text>
</comment>
<accession>A0A5C7S6D6</accession>
<organism evidence="1 2">
    <name type="scientific">Thauera aminoaromatica</name>
    <dbReference type="NCBI Taxonomy" id="164330"/>
    <lineage>
        <taxon>Bacteria</taxon>
        <taxon>Pseudomonadati</taxon>
        <taxon>Pseudomonadota</taxon>
        <taxon>Betaproteobacteria</taxon>
        <taxon>Rhodocyclales</taxon>
        <taxon>Zoogloeaceae</taxon>
        <taxon>Thauera</taxon>
    </lineage>
</organism>
<dbReference type="Proteomes" id="UP000321192">
    <property type="component" value="Unassembled WGS sequence"/>
</dbReference>
<evidence type="ECO:0000313" key="2">
    <source>
        <dbReference type="Proteomes" id="UP000321192"/>
    </source>
</evidence>
<name>A0A5C7S6D6_THASP</name>
<protein>
    <submittedName>
        <fullName evidence="1">Uncharacterized protein</fullName>
    </submittedName>
</protein>
<sequence length="300" mass="33268">MAAGFNENLALFEVPVTLKTLSTIGADPACRDCTRVLRLSGTINSKNRAEARGLMLTGQEWDLHSLADEILGPRRPGRPKASASISDFNAAAARSGRRSVLAGSIYGWWYAVYRDLVRLVDLEYGNRLPEGYRDRLLFLHAVALSWFAQPDAIESEILSVGRLITDFSDSEILGVMASVISRRNLADQGHKIAWGGREVDPRYFFRASTLRDWIGHDLLNKHAEQLRALAPAEIIKERKKLRDASRWQDSYTGKGVRTSNEEKLATARLMAAAGASQRAISVELGVSQKTISLWLRSGDT</sequence>
<dbReference type="EMBL" id="SSFD01000364">
    <property type="protein sequence ID" value="TXH79103.1"/>
    <property type="molecule type" value="Genomic_DNA"/>
</dbReference>